<reference evidence="1 2" key="1">
    <citation type="journal article" date="2022" name="Nat. Ecol. Evol.">
        <title>A masculinizing supergene underlies an exaggerated male reproductive morph in a spider.</title>
        <authorList>
            <person name="Hendrickx F."/>
            <person name="De Corte Z."/>
            <person name="Sonet G."/>
            <person name="Van Belleghem S.M."/>
            <person name="Kostlbacher S."/>
            <person name="Vangestel C."/>
        </authorList>
    </citation>
    <scope>NUCLEOTIDE SEQUENCE [LARGE SCALE GENOMIC DNA]</scope>
    <source>
        <strain evidence="1">W744_W776</strain>
    </source>
</reference>
<dbReference type="EMBL" id="JAFNEN010000372">
    <property type="protein sequence ID" value="KAG8184510.1"/>
    <property type="molecule type" value="Genomic_DNA"/>
</dbReference>
<gene>
    <name evidence="1" type="ORF">JTE90_002356</name>
</gene>
<keyword evidence="2" id="KW-1185">Reference proteome</keyword>
<evidence type="ECO:0000313" key="1">
    <source>
        <dbReference type="EMBL" id="KAG8184510.1"/>
    </source>
</evidence>
<dbReference type="Proteomes" id="UP000827092">
    <property type="component" value="Unassembled WGS sequence"/>
</dbReference>
<evidence type="ECO:0008006" key="3">
    <source>
        <dbReference type="Google" id="ProtNLM"/>
    </source>
</evidence>
<name>A0AAV6UK48_9ARAC</name>
<proteinExistence type="predicted"/>
<protein>
    <recommendedName>
        <fullName evidence="3">Gag-pol polyprotein</fullName>
    </recommendedName>
</protein>
<dbReference type="AlphaFoldDB" id="A0AAV6UK48"/>
<accession>A0AAV6UK48</accession>
<organism evidence="1 2">
    <name type="scientific">Oedothorax gibbosus</name>
    <dbReference type="NCBI Taxonomy" id="931172"/>
    <lineage>
        <taxon>Eukaryota</taxon>
        <taxon>Metazoa</taxon>
        <taxon>Ecdysozoa</taxon>
        <taxon>Arthropoda</taxon>
        <taxon>Chelicerata</taxon>
        <taxon>Arachnida</taxon>
        <taxon>Araneae</taxon>
        <taxon>Araneomorphae</taxon>
        <taxon>Entelegynae</taxon>
        <taxon>Araneoidea</taxon>
        <taxon>Linyphiidae</taxon>
        <taxon>Erigoninae</taxon>
        <taxon>Oedothorax</taxon>
    </lineage>
</organism>
<comment type="caution">
    <text evidence="1">The sequence shown here is derived from an EMBL/GenBank/DDBJ whole genome shotgun (WGS) entry which is preliminary data.</text>
</comment>
<sequence length="71" mass="8369">MEVSQIEKLDASNYGVWKEDVRFFYGETVGELLPEKKYPTEVELTKSQLLPKDPKIFVKQLKKLRLFYQTG</sequence>
<evidence type="ECO:0000313" key="2">
    <source>
        <dbReference type="Proteomes" id="UP000827092"/>
    </source>
</evidence>